<dbReference type="PROSITE" id="PS50949">
    <property type="entry name" value="HTH_GNTR"/>
    <property type="match status" value="1"/>
</dbReference>
<comment type="caution">
    <text evidence="5">The sequence shown here is derived from an EMBL/GenBank/DDBJ whole genome shotgun (WGS) entry which is preliminary data.</text>
</comment>
<proteinExistence type="predicted"/>
<evidence type="ECO:0000256" key="3">
    <source>
        <dbReference type="ARBA" id="ARBA00023163"/>
    </source>
</evidence>
<reference evidence="5 6" key="1">
    <citation type="submission" date="2020-07" db="EMBL/GenBank/DDBJ databases">
        <title>Taxonomic revisions and descriptions of new bacterial species based on genomic comparisons in the high-G+C-content subgroup of the family Alcaligenaceae.</title>
        <authorList>
            <person name="Szabo A."/>
            <person name="Felfoldi T."/>
        </authorList>
    </citation>
    <scope>NUCLEOTIDE SEQUENCE [LARGE SCALE GENOMIC DNA]</scope>
    <source>
        <strain evidence="5 6">DSM 25667</strain>
    </source>
</reference>
<sequence>MASTPASSLVDDTIDRRTLPAVAAERLRELIIEGELPAGSRLNERALCERLGVSRTPLREAFRLLAAEGLVDIQPNRGARVTVLSENDIRESFAVLGGLEALSGELACQHATDKEISEIRALTFEMQACHARQDLSSYYRINREIHNCINQAAHNRLLVQVYSTLNQRVQNLRFRSNLNPDKWKRAMSEHIAMADALAQRDGIELGRLMREHLQRKCEAAIEGLGKEYNPTDSPPVISFPLTKSS</sequence>
<dbReference type="PRINTS" id="PR00035">
    <property type="entry name" value="HTHGNTR"/>
</dbReference>
<dbReference type="Proteomes" id="UP000554144">
    <property type="component" value="Unassembled WGS sequence"/>
</dbReference>
<dbReference type="EMBL" id="JACCEV010000002">
    <property type="protein sequence ID" value="NYT85626.1"/>
    <property type="molecule type" value="Genomic_DNA"/>
</dbReference>
<protein>
    <submittedName>
        <fullName evidence="5">GntR family transcriptional regulator</fullName>
    </submittedName>
</protein>
<dbReference type="InterPro" id="IPR011711">
    <property type="entry name" value="GntR_C"/>
</dbReference>
<dbReference type="InterPro" id="IPR036390">
    <property type="entry name" value="WH_DNA-bd_sf"/>
</dbReference>
<accession>A0A853GY05</accession>
<dbReference type="InterPro" id="IPR008920">
    <property type="entry name" value="TF_FadR/GntR_C"/>
</dbReference>
<dbReference type="SUPFAM" id="SSF46785">
    <property type="entry name" value="Winged helix' DNA-binding domain"/>
    <property type="match status" value="1"/>
</dbReference>
<dbReference type="GO" id="GO:0003677">
    <property type="term" value="F:DNA binding"/>
    <property type="evidence" value="ECO:0007669"/>
    <property type="project" value="UniProtKB-KW"/>
</dbReference>
<evidence type="ECO:0000313" key="6">
    <source>
        <dbReference type="Proteomes" id="UP000554144"/>
    </source>
</evidence>
<dbReference type="SUPFAM" id="SSF48008">
    <property type="entry name" value="GntR ligand-binding domain-like"/>
    <property type="match status" value="1"/>
</dbReference>
<evidence type="ECO:0000256" key="2">
    <source>
        <dbReference type="ARBA" id="ARBA00023125"/>
    </source>
</evidence>
<keyword evidence="3" id="KW-0804">Transcription</keyword>
<dbReference type="RefSeq" id="WP_130039200.1">
    <property type="nucleotide sequence ID" value="NZ_JACCEV010000002.1"/>
</dbReference>
<keyword evidence="1" id="KW-0805">Transcription regulation</keyword>
<dbReference type="InterPro" id="IPR000524">
    <property type="entry name" value="Tscrpt_reg_HTH_GntR"/>
</dbReference>
<dbReference type="GO" id="GO:0003700">
    <property type="term" value="F:DNA-binding transcription factor activity"/>
    <property type="evidence" value="ECO:0007669"/>
    <property type="project" value="InterPro"/>
</dbReference>
<feature type="domain" description="HTH gntR-type" evidence="4">
    <location>
        <begin position="17"/>
        <end position="84"/>
    </location>
</feature>
<gene>
    <name evidence="5" type="ORF">H0A62_08420</name>
</gene>
<evidence type="ECO:0000256" key="1">
    <source>
        <dbReference type="ARBA" id="ARBA00023015"/>
    </source>
</evidence>
<dbReference type="AlphaFoldDB" id="A0A853GY05"/>
<dbReference type="Gene3D" id="1.10.10.10">
    <property type="entry name" value="Winged helix-like DNA-binding domain superfamily/Winged helix DNA-binding domain"/>
    <property type="match status" value="1"/>
</dbReference>
<evidence type="ECO:0000313" key="5">
    <source>
        <dbReference type="EMBL" id="NYT85626.1"/>
    </source>
</evidence>
<dbReference type="Pfam" id="PF07729">
    <property type="entry name" value="FCD"/>
    <property type="match status" value="1"/>
</dbReference>
<dbReference type="PANTHER" id="PTHR43537">
    <property type="entry name" value="TRANSCRIPTIONAL REGULATOR, GNTR FAMILY"/>
    <property type="match status" value="1"/>
</dbReference>
<dbReference type="CDD" id="cd07377">
    <property type="entry name" value="WHTH_GntR"/>
    <property type="match status" value="1"/>
</dbReference>
<keyword evidence="6" id="KW-1185">Reference proteome</keyword>
<name>A0A853GY05_9BURK</name>
<dbReference type="SMART" id="SM00895">
    <property type="entry name" value="FCD"/>
    <property type="match status" value="1"/>
</dbReference>
<keyword evidence="2" id="KW-0238">DNA-binding</keyword>
<dbReference type="Gene3D" id="1.20.120.530">
    <property type="entry name" value="GntR ligand-binding domain-like"/>
    <property type="match status" value="1"/>
</dbReference>
<dbReference type="PANTHER" id="PTHR43537:SF50">
    <property type="entry name" value="TRANSCRIPTIONAL REGULATORY PROTEIN"/>
    <property type="match status" value="1"/>
</dbReference>
<organism evidence="5 6">
    <name type="scientific">Pollutimonas harenae</name>
    <dbReference type="NCBI Taxonomy" id="657015"/>
    <lineage>
        <taxon>Bacteria</taxon>
        <taxon>Pseudomonadati</taxon>
        <taxon>Pseudomonadota</taxon>
        <taxon>Betaproteobacteria</taxon>
        <taxon>Burkholderiales</taxon>
        <taxon>Alcaligenaceae</taxon>
        <taxon>Pollutimonas</taxon>
    </lineage>
</organism>
<dbReference type="Pfam" id="PF00392">
    <property type="entry name" value="GntR"/>
    <property type="match status" value="1"/>
</dbReference>
<dbReference type="InterPro" id="IPR036388">
    <property type="entry name" value="WH-like_DNA-bd_sf"/>
</dbReference>
<dbReference type="OrthoDB" id="8680857at2"/>
<evidence type="ECO:0000259" key="4">
    <source>
        <dbReference type="PROSITE" id="PS50949"/>
    </source>
</evidence>
<dbReference type="SMART" id="SM00345">
    <property type="entry name" value="HTH_GNTR"/>
    <property type="match status" value="1"/>
</dbReference>